<dbReference type="AlphaFoldDB" id="A0AA88RRL4"/>
<keyword evidence="1" id="KW-0862">Zinc</keyword>
<dbReference type="Gene3D" id="3.40.50.410">
    <property type="entry name" value="von Willebrand factor, type A domain"/>
    <property type="match status" value="1"/>
</dbReference>
<organism evidence="3 4">
    <name type="scientific">Escallonia rubra</name>
    <dbReference type="NCBI Taxonomy" id="112253"/>
    <lineage>
        <taxon>Eukaryota</taxon>
        <taxon>Viridiplantae</taxon>
        <taxon>Streptophyta</taxon>
        <taxon>Embryophyta</taxon>
        <taxon>Tracheophyta</taxon>
        <taxon>Spermatophyta</taxon>
        <taxon>Magnoliopsida</taxon>
        <taxon>eudicotyledons</taxon>
        <taxon>Gunneridae</taxon>
        <taxon>Pentapetalae</taxon>
        <taxon>asterids</taxon>
        <taxon>campanulids</taxon>
        <taxon>Escalloniales</taxon>
        <taxon>Escalloniaceae</taxon>
        <taxon>Escallonia</taxon>
    </lineage>
</organism>
<evidence type="ECO:0000313" key="3">
    <source>
        <dbReference type="EMBL" id="KAK2984266.1"/>
    </source>
</evidence>
<dbReference type="SMART" id="SM00184">
    <property type="entry name" value="RING"/>
    <property type="match status" value="1"/>
</dbReference>
<dbReference type="PROSITE" id="PS50089">
    <property type="entry name" value="ZF_RING_2"/>
    <property type="match status" value="1"/>
</dbReference>
<dbReference type="GO" id="GO:0008270">
    <property type="term" value="F:zinc ion binding"/>
    <property type="evidence" value="ECO:0007669"/>
    <property type="project" value="UniProtKB-KW"/>
</dbReference>
<keyword evidence="1" id="KW-0479">Metal-binding</keyword>
<dbReference type="InterPro" id="IPR013083">
    <property type="entry name" value="Znf_RING/FYVE/PHD"/>
</dbReference>
<protein>
    <recommendedName>
        <fullName evidence="2">RING-type domain-containing protein</fullName>
    </recommendedName>
</protein>
<dbReference type="SUPFAM" id="SSF57850">
    <property type="entry name" value="RING/U-box"/>
    <property type="match status" value="1"/>
</dbReference>
<dbReference type="InterPro" id="IPR002035">
    <property type="entry name" value="VWF_A"/>
</dbReference>
<proteinExistence type="predicted"/>
<keyword evidence="4" id="KW-1185">Reference proteome</keyword>
<name>A0AA88RRL4_9ASTE</name>
<comment type="caution">
    <text evidence="3">The sequence shown here is derived from an EMBL/GenBank/DDBJ whole genome shotgun (WGS) entry which is preliminary data.</text>
</comment>
<reference evidence="3" key="1">
    <citation type="submission" date="2022-12" db="EMBL/GenBank/DDBJ databases">
        <title>Draft genome assemblies for two species of Escallonia (Escalloniales).</title>
        <authorList>
            <person name="Chanderbali A."/>
            <person name="Dervinis C."/>
            <person name="Anghel I."/>
            <person name="Soltis D."/>
            <person name="Soltis P."/>
            <person name="Zapata F."/>
        </authorList>
    </citation>
    <scope>NUCLEOTIDE SEQUENCE</scope>
    <source>
        <strain evidence="3">UCBG92.1500</strain>
        <tissue evidence="3">Leaf</tissue>
    </source>
</reference>
<dbReference type="SUPFAM" id="SSF53300">
    <property type="entry name" value="vWA-like"/>
    <property type="match status" value="1"/>
</dbReference>
<dbReference type="InterPro" id="IPR001841">
    <property type="entry name" value="Znf_RING"/>
</dbReference>
<dbReference type="Pfam" id="PF17123">
    <property type="entry name" value="zf-RING_11"/>
    <property type="match status" value="1"/>
</dbReference>
<gene>
    <name evidence="3" type="ORF">RJ640_010225</name>
</gene>
<dbReference type="InterPro" id="IPR051266">
    <property type="entry name" value="CLCR"/>
</dbReference>
<dbReference type="Proteomes" id="UP001187471">
    <property type="component" value="Unassembled WGS sequence"/>
</dbReference>
<dbReference type="PANTHER" id="PTHR10579:SF47">
    <property type="entry name" value="OS09G0298500 PROTEIN"/>
    <property type="match status" value="1"/>
</dbReference>
<dbReference type="Pfam" id="PF13519">
    <property type="entry name" value="VWA_2"/>
    <property type="match status" value="1"/>
</dbReference>
<dbReference type="Gene3D" id="3.30.40.10">
    <property type="entry name" value="Zinc/RING finger domain, C3HC4 (zinc finger)"/>
    <property type="match status" value="1"/>
</dbReference>
<sequence length="571" mass="63354">MRRTAQQAKLKGEATGRGSRNLDALRSEKNEHFCWLLEASRIELGAIFDDMYAKNPGKMVEGVALAKLKRTMRKLVEACGCGGSQRRQAHVIDDPHVLLGTTTIMSGSTSNPPSSDVKMGAQADSPTTTSSKNLCTICLDPLSYSTGTSPGQAIFTAQCSHAFHFACISSNVRHGGITCPICRAQWTQLPRNLNTLHSFHGNQSDPILQILDDSIATFRVHRRSFLRSAHYDDDDPIEPDRTMLHSCLHLSLLPVQVTHPGFPLRSNQTSHLCGISSRNHVNPPSYLLAESPYHSVPPNKAYLCVTLAHQPATDLVLVASPNGPHLRLIKQSMALVVFSLRPIDRLAIVTYSSAAARVFPLRRMTSYGKRTALQVIDRLFYMGQADPTEGLKKGVKILGDRTHENERSCILHLSDSPTRSYHGFDLEAPIPVHRFHVGYGFGTSNGFVMHEFEEFLTRVLGGAIRDLQLRIGEDARIVRLRDLRGDDERRILINLADSEHVCVDYSYVEGDIDECIRTGRITVSLGDKSGRSDGTETVASVGGRTSSVEGWDYHDPYMARRWAKHLHGYRP</sequence>
<accession>A0AA88RRL4</accession>
<dbReference type="EMBL" id="JAVXUO010001251">
    <property type="protein sequence ID" value="KAK2984266.1"/>
    <property type="molecule type" value="Genomic_DNA"/>
</dbReference>
<evidence type="ECO:0000256" key="1">
    <source>
        <dbReference type="PROSITE-ProRule" id="PRU00175"/>
    </source>
</evidence>
<evidence type="ECO:0000259" key="2">
    <source>
        <dbReference type="PROSITE" id="PS50089"/>
    </source>
</evidence>
<dbReference type="PANTHER" id="PTHR10579">
    <property type="entry name" value="CALCIUM-ACTIVATED CHLORIDE CHANNEL REGULATOR"/>
    <property type="match status" value="1"/>
</dbReference>
<keyword evidence="1" id="KW-0863">Zinc-finger</keyword>
<dbReference type="InterPro" id="IPR036465">
    <property type="entry name" value="vWFA_dom_sf"/>
</dbReference>
<evidence type="ECO:0000313" key="4">
    <source>
        <dbReference type="Proteomes" id="UP001187471"/>
    </source>
</evidence>
<feature type="domain" description="RING-type" evidence="2">
    <location>
        <begin position="135"/>
        <end position="183"/>
    </location>
</feature>